<evidence type="ECO:0000259" key="2">
    <source>
        <dbReference type="Pfam" id="PF13458"/>
    </source>
</evidence>
<proteinExistence type="predicted"/>
<evidence type="ECO:0000256" key="1">
    <source>
        <dbReference type="ARBA" id="ARBA00022729"/>
    </source>
</evidence>
<protein>
    <recommendedName>
        <fullName evidence="2">Leucine-binding protein domain-containing protein</fullName>
    </recommendedName>
</protein>
<accession>A0A381XA45</accession>
<organism evidence="3">
    <name type="scientific">marine metagenome</name>
    <dbReference type="NCBI Taxonomy" id="408172"/>
    <lineage>
        <taxon>unclassified sequences</taxon>
        <taxon>metagenomes</taxon>
        <taxon>ecological metagenomes</taxon>
    </lineage>
</organism>
<name>A0A381XA45_9ZZZZ</name>
<keyword evidence="1" id="KW-0732">Signal</keyword>
<dbReference type="Pfam" id="PF13458">
    <property type="entry name" value="Peripla_BP_6"/>
    <property type="match status" value="1"/>
</dbReference>
<reference evidence="3" key="1">
    <citation type="submission" date="2018-05" db="EMBL/GenBank/DDBJ databases">
        <authorList>
            <person name="Lanie J.A."/>
            <person name="Ng W.-L."/>
            <person name="Kazmierczak K.M."/>
            <person name="Andrzejewski T.M."/>
            <person name="Davidsen T.M."/>
            <person name="Wayne K.J."/>
            <person name="Tettelin H."/>
            <person name="Glass J.I."/>
            <person name="Rusch D."/>
            <person name="Podicherti R."/>
            <person name="Tsui H.-C.T."/>
            <person name="Winkler M.E."/>
        </authorList>
    </citation>
    <scope>NUCLEOTIDE SEQUENCE</scope>
</reference>
<dbReference type="Gene3D" id="3.40.50.2300">
    <property type="match status" value="2"/>
</dbReference>
<gene>
    <name evidence="3" type="ORF">METZ01_LOCUS114458</name>
</gene>
<dbReference type="InterPro" id="IPR028082">
    <property type="entry name" value="Peripla_BP_I"/>
</dbReference>
<feature type="domain" description="Leucine-binding protein" evidence="2">
    <location>
        <begin position="30"/>
        <end position="397"/>
    </location>
</feature>
<dbReference type="AlphaFoldDB" id="A0A381XA45"/>
<dbReference type="CDD" id="cd06334">
    <property type="entry name" value="PBP1_ABC_ligand_binding-like"/>
    <property type="match status" value="1"/>
</dbReference>
<dbReference type="EMBL" id="UINC01014447">
    <property type="protein sequence ID" value="SVA61604.1"/>
    <property type="molecule type" value="Genomic_DNA"/>
</dbReference>
<dbReference type="InterPro" id="IPR028081">
    <property type="entry name" value="Leu-bd"/>
</dbReference>
<dbReference type="PANTHER" id="PTHR47235">
    <property type="entry name" value="BLR6548 PROTEIN"/>
    <property type="match status" value="1"/>
</dbReference>
<dbReference type="SUPFAM" id="SSF53822">
    <property type="entry name" value="Periplasmic binding protein-like I"/>
    <property type="match status" value="1"/>
</dbReference>
<sequence length="416" mass="45607">MNNLVKKITIVMLIGVVFSLTGLAQAAEKIYVPMLTYTTGPYAPGGLPIDQGFRDYFKYVNATGGVNGVMLDWETCEYGYNTGRGVECYDRIKSKNGKMGVAVFPLSTGVTYALIPKTQADGMVLHSMGYGRTDASDGRVFSHVFTAPMTYWSQVTAITKYIGEQMGGLNNLKGKKIALVYHNSAYGKEPIKTLEALSKKYGFKFLGYPVNHPGLEQKSTWLKIGRQTKPDFAIIFGWGVMTQTSIKEAKAIGYPVSKIIGNWWSGSENDTRPAGAASVGYKAAGFHTIGKKYQLHKDILAKVYGAGNGSGEKSVVGEVLYNRALVQGVILTEAIRAAQKKYGNIAINGKQLAWGYEHVNLTSSRLNELGLGGFMKPLKITCANHEGANSLLIHEWDGNNWINPSKWYSPMYDVTR</sequence>
<feature type="non-terminal residue" evidence="3">
    <location>
        <position position="416"/>
    </location>
</feature>
<evidence type="ECO:0000313" key="3">
    <source>
        <dbReference type="EMBL" id="SVA61604.1"/>
    </source>
</evidence>
<dbReference type="PANTHER" id="PTHR47235:SF1">
    <property type="entry name" value="BLR6548 PROTEIN"/>
    <property type="match status" value="1"/>
</dbReference>